<evidence type="ECO:0008006" key="7">
    <source>
        <dbReference type="Google" id="ProtNLM"/>
    </source>
</evidence>
<dbReference type="Proteomes" id="UP000582837">
    <property type="component" value="Unassembled WGS sequence"/>
</dbReference>
<feature type="region of interest" description="Disordered" evidence="4">
    <location>
        <begin position="1"/>
        <end position="34"/>
    </location>
</feature>
<gene>
    <name evidence="5" type="ORF">HNQ61_004390</name>
</gene>
<evidence type="ECO:0000256" key="2">
    <source>
        <dbReference type="ARBA" id="ARBA00035108"/>
    </source>
</evidence>
<protein>
    <recommendedName>
        <fullName evidence="7">GvpL/GvpF family gas vesicle protein</fullName>
    </recommendedName>
</protein>
<evidence type="ECO:0000313" key="6">
    <source>
        <dbReference type="Proteomes" id="UP000582837"/>
    </source>
</evidence>
<dbReference type="AlphaFoldDB" id="A0A841H3V8"/>
<comment type="caution">
    <text evidence="5">The sequence shown here is derived from an EMBL/GenBank/DDBJ whole genome shotgun (WGS) entry which is preliminary data.</text>
</comment>
<comment type="similarity">
    <text evidence="3">Belongs to the gas vesicle GvpF/GvpL family.</text>
</comment>
<keyword evidence="6" id="KW-1185">Reference proteome</keyword>
<dbReference type="PANTHER" id="PTHR36852:SF1">
    <property type="entry name" value="PROTEIN GVPL 2"/>
    <property type="match status" value="1"/>
</dbReference>
<feature type="compositionally biased region" description="Low complexity" evidence="4">
    <location>
        <begin position="1"/>
        <end position="16"/>
    </location>
</feature>
<evidence type="ECO:0000256" key="1">
    <source>
        <dbReference type="ARBA" id="ARBA00022987"/>
    </source>
</evidence>
<organism evidence="5 6">
    <name type="scientific">Longimicrobium terrae</name>
    <dbReference type="NCBI Taxonomy" id="1639882"/>
    <lineage>
        <taxon>Bacteria</taxon>
        <taxon>Pseudomonadati</taxon>
        <taxon>Gemmatimonadota</taxon>
        <taxon>Longimicrobiia</taxon>
        <taxon>Longimicrobiales</taxon>
        <taxon>Longimicrobiaceae</taxon>
        <taxon>Longimicrobium</taxon>
    </lineage>
</organism>
<accession>A0A841H3V8</accession>
<proteinExistence type="inferred from homology"/>
<evidence type="ECO:0000313" key="5">
    <source>
        <dbReference type="EMBL" id="MBB6072727.1"/>
    </source>
</evidence>
<sequence>MTDTDPTPAEAAARTDLAGPQVASELGLAPSPGPLHRSPHGLALLAVLPALEHGAAWEPADPALGASVVAGTDLCALVCPAPPPGGELEPGHVASRHWEVHRALLQGHVVPAPVGIVFADADAVRGFLTESHASLHGAMERVGGRWEFRLHVDVVDPGFARQMALDLATHIYAELRRTSVAAVTLPAAGQRVLSAAFLVERGSSSGFQSRLDVLARLNSALQLDLTGPWPAYDFVQMRAVTGVEVPHVAR</sequence>
<evidence type="ECO:0000256" key="3">
    <source>
        <dbReference type="ARBA" id="ARBA00035643"/>
    </source>
</evidence>
<keyword evidence="1" id="KW-0304">Gas vesicle</keyword>
<dbReference type="GO" id="GO:0031411">
    <property type="term" value="C:gas vesicle"/>
    <property type="evidence" value="ECO:0007669"/>
    <property type="project" value="UniProtKB-SubCell"/>
</dbReference>
<dbReference type="EMBL" id="JACHIA010000017">
    <property type="protein sequence ID" value="MBB6072727.1"/>
    <property type="molecule type" value="Genomic_DNA"/>
</dbReference>
<name>A0A841H3V8_9BACT</name>
<dbReference type="Pfam" id="PF06386">
    <property type="entry name" value="GvpL_GvpF"/>
    <property type="match status" value="1"/>
</dbReference>
<reference evidence="5 6" key="1">
    <citation type="submission" date="2020-08" db="EMBL/GenBank/DDBJ databases">
        <title>Genomic Encyclopedia of Type Strains, Phase IV (KMG-IV): sequencing the most valuable type-strain genomes for metagenomic binning, comparative biology and taxonomic classification.</title>
        <authorList>
            <person name="Goeker M."/>
        </authorList>
    </citation>
    <scope>NUCLEOTIDE SEQUENCE [LARGE SCALE GENOMIC DNA]</scope>
    <source>
        <strain evidence="5 6">DSM 29007</strain>
    </source>
</reference>
<evidence type="ECO:0000256" key="4">
    <source>
        <dbReference type="SAM" id="MobiDB-lite"/>
    </source>
</evidence>
<comment type="subcellular location">
    <subcellularLocation>
        <location evidence="2">Gas vesicle</location>
    </subcellularLocation>
</comment>
<dbReference type="GO" id="GO:0031412">
    <property type="term" value="P:gas vesicle organization"/>
    <property type="evidence" value="ECO:0007669"/>
    <property type="project" value="InterPro"/>
</dbReference>
<dbReference type="PANTHER" id="PTHR36852">
    <property type="entry name" value="PROTEIN GVPL 2"/>
    <property type="match status" value="1"/>
</dbReference>
<dbReference type="RefSeq" id="WP_170038787.1">
    <property type="nucleotide sequence ID" value="NZ_JABDTL010000002.1"/>
</dbReference>
<dbReference type="InterPro" id="IPR009430">
    <property type="entry name" value="GvpL/GvpF"/>
</dbReference>